<dbReference type="PANTHER" id="PTHR11010:SF38">
    <property type="entry name" value="LYSOSOMAL PRO-X CARBOXYPEPTIDASE"/>
    <property type="match status" value="1"/>
</dbReference>
<dbReference type="InterPro" id="IPR029058">
    <property type="entry name" value="AB_hydrolase_fold"/>
</dbReference>
<dbReference type="InterPro" id="IPR008758">
    <property type="entry name" value="Peptidase_S28"/>
</dbReference>
<evidence type="ECO:0000256" key="4">
    <source>
        <dbReference type="ARBA" id="ARBA00022801"/>
    </source>
</evidence>
<keyword evidence="8" id="KW-1185">Reference proteome</keyword>
<keyword evidence="4" id="KW-0378">Hydrolase</keyword>
<sequence length="477" mass="53045">MRTTTLRFFVFLCTVMQLLAKVSAAQCPKYVVRQFAQLLDHNSTNKTTFHQSYQLDTSRYKPGGPILFYQGAESSQINCLEYNHFDDIAGELGAIVAGLEHRFFGDSFPAGVGIANVTAKDFAVLTLENVLLDAVNFVNWVKQTVAGASNAKVVINGGSYGGFLATVARTQHPETFYAAWASAPPLSAFGSQADNPDRFNRWDYISRVFQDQSFEASTKISKAMYDFESCAISEEACNSISGKFHLCGPQPANSTEWLELYSAVESAYTYATQFNSRIPTSFPISLPLQHILNQTLQVNDTGSILRIPAMLLNWQLNQSQCLDWKSPNITGGAVADVAMKSWEWIECNYMIYNIFSVRNGSMFPPQNVPVTCAVPEWTGPHFNESSQYWINTFDVSKERLESVGRLLITQQGYDPTTAYGPPTFDMPTSSNSTRIVFMPGLSHTEDFFSNIGEPVGFNSELDLVQNTITEIIKGWLA</sequence>
<name>A0A6A6USH5_9PEZI</name>
<evidence type="ECO:0000256" key="1">
    <source>
        <dbReference type="ARBA" id="ARBA00011079"/>
    </source>
</evidence>
<evidence type="ECO:0000256" key="5">
    <source>
        <dbReference type="ARBA" id="ARBA00023180"/>
    </source>
</evidence>
<keyword evidence="2" id="KW-0645">Protease</keyword>
<evidence type="ECO:0000256" key="6">
    <source>
        <dbReference type="SAM" id="SignalP"/>
    </source>
</evidence>
<dbReference type="Pfam" id="PF05577">
    <property type="entry name" value="Peptidase_S28"/>
    <property type="match status" value="1"/>
</dbReference>
<proteinExistence type="inferred from homology"/>
<dbReference type="OrthoDB" id="3933780at2759"/>
<dbReference type="SUPFAM" id="SSF53474">
    <property type="entry name" value="alpha/beta-Hydrolases"/>
    <property type="match status" value="2"/>
</dbReference>
<organism evidence="7 8">
    <name type="scientific">Microthyrium microscopicum</name>
    <dbReference type="NCBI Taxonomy" id="703497"/>
    <lineage>
        <taxon>Eukaryota</taxon>
        <taxon>Fungi</taxon>
        <taxon>Dikarya</taxon>
        <taxon>Ascomycota</taxon>
        <taxon>Pezizomycotina</taxon>
        <taxon>Dothideomycetes</taxon>
        <taxon>Dothideomycetes incertae sedis</taxon>
        <taxon>Microthyriales</taxon>
        <taxon>Microthyriaceae</taxon>
        <taxon>Microthyrium</taxon>
    </lineage>
</organism>
<gene>
    <name evidence="7" type="ORF">BT63DRAFT_420000</name>
</gene>
<dbReference type="Gene3D" id="1.20.120.980">
    <property type="entry name" value="Serine carboxypeptidase S28, SKS domain"/>
    <property type="match status" value="1"/>
</dbReference>
<protein>
    <recommendedName>
        <fullName evidence="9">Peptidase S28</fullName>
    </recommendedName>
</protein>
<evidence type="ECO:0000256" key="3">
    <source>
        <dbReference type="ARBA" id="ARBA00022729"/>
    </source>
</evidence>
<feature type="chain" id="PRO_5025460067" description="Peptidase S28" evidence="6">
    <location>
        <begin position="25"/>
        <end position="477"/>
    </location>
</feature>
<evidence type="ECO:0000256" key="2">
    <source>
        <dbReference type="ARBA" id="ARBA00022670"/>
    </source>
</evidence>
<evidence type="ECO:0008006" key="9">
    <source>
        <dbReference type="Google" id="ProtNLM"/>
    </source>
</evidence>
<accession>A0A6A6USH5</accession>
<keyword evidence="5" id="KW-0325">Glycoprotein</keyword>
<dbReference type="AlphaFoldDB" id="A0A6A6USH5"/>
<dbReference type="Gene3D" id="3.40.50.1820">
    <property type="entry name" value="alpha/beta hydrolase"/>
    <property type="match status" value="1"/>
</dbReference>
<dbReference type="InterPro" id="IPR042269">
    <property type="entry name" value="Ser_carbopepase_S28_SKS"/>
</dbReference>
<keyword evidence="3 6" id="KW-0732">Signal</keyword>
<comment type="similarity">
    <text evidence="1">Belongs to the peptidase S28 family.</text>
</comment>
<feature type="signal peptide" evidence="6">
    <location>
        <begin position="1"/>
        <end position="24"/>
    </location>
</feature>
<dbReference type="PANTHER" id="PTHR11010">
    <property type="entry name" value="PROTEASE S28 PRO-X CARBOXYPEPTIDASE-RELATED"/>
    <property type="match status" value="1"/>
</dbReference>
<dbReference type="GO" id="GO:0008239">
    <property type="term" value="F:dipeptidyl-peptidase activity"/>
    <property type="evidence" value="ECO:0007669"/>
    <property type="project" value="TreeGrafter"/>
</dbReference>
<dbReference type="GO" id="GO:0006508">
    <property type="term" value="P:proteolysis"/>
    <property type="evidence" value="ECO:0007669"/>
    <property type="project" value="UniProtKB-KW"/>
</dbReference>
<reference evidence="7" key="1">
    <citation type="journal article" date="2020" name="Stud. Mycol.">
        <title>101 Dothideomycetes genomes: a test case for predicting lifestyles and emergence of pathogens.</title>
        <authorList>
            <person name="Haridas S."/>
            <person name="Albert R."/>
            <person name="Binder M."/>
            <person name="Bloem J."/>
            <person name="Labutti K."/>
            <person name="Salamov A."/>
            <person name="Andreopoulos B."/>
            <person name="Baker S."/>
            <person name="Barry K."/>
            <person name="Bills G."/>
            <person name="Bluhm B."/>
            <person name="Cannon C."/>
            <person name="Castanera R."/>
            <person name="Culley D."/>
            <person name="Daum C."/>
            <person name="Ezra D."/>
            <person name="Gonzalez J."/>
            <person name="Henrissat B."/>
            <person name="Kuo A."/>
            <person name="Liang C."/>
            <person name="Lipzen A."/>
            <person name="Lutzoni F."/>
            <person name="Magnuson J."/>
            <person name="Mondo S."/>
            <person name="Nolan M."/>
            <person name="Ohm R."/>
            <person name="Pangilinan J."/>
            <person name="Park H.-J."/>
            <person name="Ramirez L."/>
            <person name="Alfaro M."/>
            <person name="Sun H."/>
            <person name="Tritt A."/>
            <person name="Yoshinaga Y."/>
            <person name="Zwiers L.-H."/>
            <person name="Turgeon B."/>
            <person name="Goodwin S."/>
            <person name="Spatafora J."/>
            <person name="Crous P."/>
            <person name="Grigoriev I."/>
        </authorList>
    </citation>
    <scope>NUCLEOTIDE SEQUENCE</scope>
    <source>
        <strain evidence="7">CBS 115976</strain>
    </source>
</reference>
<dbReference type="GO" id="GO:0070008">
    <property type="term" value="F:serine-type exopeptidase activity"/>
    <property type="evidence" value="ECO:0007669"/>
    <property type="project" value="InterPro"/>
</dbReference>
<evidence type="ECO:0000313" key="7">
    <source>
        <dbReference type="EMBL" id="KAF2674716.1"/>
    </source>
</evidence>
<dbReference type="EMBL" id="MU004230">
    <property type="protein sequence ID" value="KAF2674716.1"/>
    <property type="molecule type" value="Genomic_DNA"/>
</dbReference>
<evidence type="ECO:0000313" key="8">
    <source>
        <dbReference type="Proteomes" id="UP000799302"/>
    </source>
</evidence>
<dbReference type="Proteomes" id="UP000799302">
    <property type="component" value="Unassembled WGS sequence"/>
</dbReference>